<accession>A0A549YEQ6</accession>
<reference evidence="2 3" key="1">
    <citation type="submission" date="2019-07" db="EMBL/GenBank/DDBJ databases">
        <title>Genomic analysis of Lentibacillus sp. NKC851-2.</title>
        <authorList>
            <person name="Oh Y.J."/>
        </authorList>
    </citation>
    <scope>NUCLEOTIDE SEQUENCE [LARGE SCALE GENOMIC DNA]</scope>
    <source>
        <strain evidence="2 3">NKC851-2</strain>
    </source>
</reference>
<organism evidence="2 3">
    <name type="scientific">Lentibacillus cibarius</name>
    <dbReference type="NCBI Taxonomy" id="2583219"/>
    <lineage>
        <taxon>Bacteria</taxon>
        <taxon>Bacillati</taxon>
        <taxon>Bacillota</taxon>
        <taxon>Bacilli</taxon>
        <taxon>Bacillales</taxon>
        <taxon>Bacillaceae</taxon>
        <taxon>Lentibacillus</taxon>
    </lineage>
</organism>
<evidence type="ECO:0000256" key="1">
    <source>
        <dbReference type="SAM" id="SignalP"/>
    </source>
</evidence>
<keyword evidence="1" id="KW-0732">Signal</keyword>
<name>A0A549YEQ6_9BACI</name>
<keyword evidence="3" id="KW-1185">Reference proteome</keyword>
<dbReference type="AlphaFoldDB" id="A0A549YEQ6"/>
<dbReference type="EMBL" id="VJMZ01000001">
    <property type="protein sequence ID" value="TRM10348.1"/>
    <property type="molecule type" value="Genomic_DNA"/>
</dbReference>
<evidence type="ECO:0000313" key="3">
    <source>
        <dbReference type="Proteomes" id="UP000319280"/>
    </source>
</evidence>
<feature type="signal peptide" evidence="1">
    <location>
        <begin position="1"/>
        <end position="23"/>
    </location>
</feature>
<feature type="chain" id="PRO_5021806266" evidence="1">
    <location>
        <begin position="24"/>
        <end position="215"/>
    </location>
</feature>
<dbReference type="RefSeq" id="WP_142789773.1">
    <property type="nucleotide sequence ID" value="NZ_VJMZ01000001.1"/>
</dbReference>
<protein>
    <submittedName>
        <fullName evidence="2">Uncharacterized protein</fullName>
    </submittedName>
</protein>
<evidence type="ECO:0000313" key="2">
    <source>
        <dbReference type="EMBL" id="TRM10348.1"/>
    </source>
</evidence>
<gene>
    <name evidence="2" type="ORF">FH966_00660</name>
</gene>
<comment type="caution">
    <text evidence="2">The sequence shown here is derived from an EMBL/GenBank/DDBJ whole genome shotgun (WGS) entry which is preliminary data.</text>
</comment>
<sequence>MKRIIPTVTGAVLLFTGAIAVYAEESETNSTTRTNVVNVDNEVLQSSEFPSKYESPKHKERSYVVNKFRETSYSFSLGLNYVDFEKDIAYKNEEATKERLQSVKNYLDKLTDNGNDFSAVNGLQRNDEWKEFVEDVAHLKYSGFDKSEILNDLNVVGALILQAEMHKDEPSLEFLYKTISDLNSIVQGTSDEYKITRTFGNDSFEEVQTYLKSKL</sequence>
<dbReference type="Proteomes" id="UP000319280">
    <property type="component" value="Unassembled WGS sequence"/>
</dbReference>
<proteinExistence type="predicted"/>